<feature type="transmembrane region" description="Helical" evidence="1">
    <location>
        <begin position="127"/>
        <end position="146"/>
    </location>
</feature>
<dbReference type="InterPro" id="IPR002656">
    <property type="entry name" value="Acyl_transf_3_dom"/>
</dbReference>
<dbReference type="EMBL" id="JAILYJ010000003">
    <property type="protein sequence ID" value="MBY4628835.1"/>
    <property type="molecule type" value="Genomic_DNA"/>
</dbReference>
<dbReference type="RefSeq" id="WP_222138751.1">
    <property type="nucleotide sequence ID" value="NZ_JAILYI010000003.1"/>
</dbReference>
<dbReference type="Pfam" id="PF01757">
    <property type="entry name" value="Acyl_transf_3"/>
    <property type="match status" value="1"/>
</dbReference>
<feature type="transmembrane region" description="Helical" evidence="1">
    <location>
        <begin position="12"/>
        <end position="33"/>
    </location>
</feature>
<keyword evidence="1" id="KW-0812">Transmembrane</keyword>
<keyword evidence="4" id="KW-1185">Reference proteome</keyword>
<feature type="transmembrane region" description="Helical" evidence="1">
    <location>
        <begin position="212"/>
        <end position="231"/>
    </location>
</feature>
<evidence type="ECO:0000313" key="4">
    <source>
        <dbReference type="Proteomes" id="UP000733858"/>
    </source>
</evidence>
<keyword evidence="3" id="KW-0808">Transferase</keyword>
<feature type="transmembrane region" description="Helical" evidence="1">
    <location>
        <begin position="237"/>
        <end position="254"/>
    </location>
</feature>
<evidence type="ECO:0000256" key="1">
    <source>
        <dbReference type="SAM" id="Phobius"/>
    </source>
</evidence>
<name>A0ABS7LVG1_9HYPH</name>
<sequence>MSDFNSSGRVGCLDGLRGLAALWVLIGHAHLLTGFKVPVIGDPDLGVDLFIMLSGFLMVFHYQRRKGREPWEAKSTWITFWVRRYFRIAPLYYVMLIAALTLGPLVYDARMVIDAFNGVRPQLADRYLDSSVANYIAHLTFLFGLSRHYAYRTALPDWSIGLEMQFYAALPFIMMVVGRFGWLKGIVGVAAVGGAIAYFLHRTGYTFPMPTFLPLKLHIFAAGMLLAGALWTTKKRAYLFSGIAGLLVLIPVGGDMDALHHSTRIILVLTFFALIHTERLPSAAAKMTKPVSEWLGNGFFHNLGELSFGAYLIHLLVMQPVVAYLIKTTDINDPTRWALTLLITVPIVYGLAWVGYKFIEMPGQSIGRELTKPRVSA</sequence>
<dbReference type="InterPro" id="IPR050879">
    <property type="entry name" value="Acyltransferase_3"/>
</dbReference>
<feature type="transmembrane region" description="Helical" evidence="1">
    <location>
        <begin position="182"/>
        <end position="200"/>
    </location>
</feature>
<proteinExistence type="predicted"/>
<evidence type="ECO:0000313" key="3">
    <source>
        <dbReference type="EMBL" id="MBY4628835.1"/>
    </source>
</evidence>
<feature type="transmembrane region" description="Helical" evidence="1">
    <location>
        <begin position="45"/>
        <end position="64"/>
    </location>
</feature>
<keyword evidence="3" id="KW-0012">Acyltransferase</keyword>
<dbReference type="PANTHER" id="PTHR23028:SF53">
    <property type="entry name" value="ACYL_TRANSF_3 DOMAIN-CONTAINING PROTEIN"/>
    <property type="match status" value="1"/>
</dbReference>
<feature type="transmembrane region" description="Helical" evidence="1">
    <location>
        <begin position="338"/>
        <end position="356"/>
    </location>
</feature>
<keyword evidence="1" id="KW-0472">Membrane</keyword>
<feature type="transmembrane region" description="Helical" evidence="1">
    <location>
        <begin position="308"/>
        <end position="326"/>
    </location>
</feature>
<keyword evidence="1" id="KW-1133">Transmembrane helix</keyword>
<organism evidence="3 4">
    <name type="scientific">Rhizobium croatiense</name>
    <dbReference type="NCBI Taxonomy" id="2867516"/>
    <lineage>
        <taxon>Bacteria</taxon>
        <taxon>Pseudomonadati</taxon>
        <taxon>Pseudomonadota</taxon>
        <taxon>Alphaproteobacteria</taxon>
        <taxon>Hyphomicrobiales</taxon>
        <taxon>Rhizobiaceae</taxon>
        <taxon>Rhizobium/Agrobacterium group</taxon>
        <taxon>Rhizobium</taxon>
    </lineage>
</organism>
<reference evidence="3 4" key="1">
    <citation type="submission" date="2021-08" db="EMBL/GenBank/DDBJ databases">
        <title>Rhizobium croatiense sp. nov. and Rhizobium redzepovicii sp. nov., two new species isolated from nodules of Phaseolus vulgaris in Croatia.</title>
        <authorList>
            <person name="Rajnovic I."/>
            <person name="Ramirez-Bahena M.H."/>
            <person name="Kajic S."/>
            <person name="Igual M.J."/>
            <person name="Peix A."/>
            <person name="Velazquez E."/>
            <person name="Sikora S."/>
        </authorList>
    </citation>
    <scope>NUCLEOTIDE SEQUENCE [LARGE SCALE GENOMIC DNA]</scope>
    <source>
        <strain evidence="3 4">13T</strain>
    </source>
</reference>
<feature type="domain" description="Acyltransferase 3" evidence="2">
    <location>
        <begin position="12"/>
        <end position="353"/>
    </location>
</feature>
<gene>
    <name evidence="3" type="ORF">K6M89_05845</name>
</gene>
<protein>
    <submittedName>
        <fullName evidence="3">Acyltransferase</fullName>
    </submittedName>
</protein>
<accession>A0ABS7LVG1</accession>
<evidence type="ECO:0000259" key="2">
    <source>
        <dbReference type="Pfam" id="PF01757"/>
    </source>
</evidence>
<dbReference type="PANTHER" id="PTHR23028">
    <property type="entry name" value="ACETYLTRANSFERASE"/>
    <property type="match status" value="1"/>
</dbReference>
<comment type="caution">
    <text evidence="3">The sequence shown here is derived from an EMBL/GenBank/DDBJ whole genome shotgun (WGS) entry which is preliminary data.</text>
</comment>
<dbReference type="Proteomes" id="UP000733858">
    <property type="component" value="Unassembled WGS sequence"/>
</dbReference>
<feature type="transmembrane region" description="Helical" evidence="1">
    <location>
        <begin position="85"/>
        <end position="107"/>
    </location>
</feature>
<dbReference type="GO" id="GO:0016746">
    <property type="term" value="F:acyltransferase activity"/>
    <property type="evidence" value="ECO:0007669"/>
    <property type="project" value="UniProtKB-KW"/>
</dbReference>